<dbReference type="AlphaFoldDB" id="A0AAV9XGG0"/>
<name>A0AAV9XGG0_9PEZI</name>
<organism evidence="1 2">
    <name type="scientific">Orbilia ellipsospora</name>
    <dbReference type="NCBI Taxonomy" id="2528407"/>
    <lineage>
        <taxon>Eukaryota</taxon>
        <taxon>Fungi</taxon>
        <taxon>Dikarya</taxon>
        <taxon>Ascomycota</taxon>
        <taxon>Pezizomycotina</taxon>
        <taxon>Orbiliomycetes</taxon>
        <taxon>Orbiliales</taxon>
        <taxon>Orbiliaceae</taxon>
        <taxon>Orbilia</taxon>
    </lineage>
</organism>
<comment type="caution">
    <text evidence="1">The sequence shown here is derived from an EMBL/GenBank/DDBJ whole genome shotgun (WGS) entry which is preliminary data.</text>
</comment>
<proteinExistence type="predicted"/>
<reference evidence="1 2" key="1">
    <citation type="submission" date="2019-10" db="EMBL/GenBank/DDBJ databases">
        <authorList>
            <person name="Palmer J.M."/>
        </authorList>
    </citation>
    <scope>NUCLEOTIDE SEQUENCE [LARGE SCALE GENOMIC DNA]</scope>
    <source>
        <strain evidence="1 2">TWF694</strain>
    </source>
</reference>
<dbReference type="EMBL" id="JAVHJO010000004">
    <property type="protein sequence ID" value="KAK6540746.1"/>
    <property type="molecule type" value="Genomic_DNA"/>
</dbReference>
<dbReference type="Proteomes" id="UP001365542">
    <property type="component" value="Unassembled WGS sequence"/>
</dbReference>
<keyword evidence="2" id="KW-1185">Reference proteome</keyword>
<evidence type="ECO:0000313" key="2">
    <source>
        <dbReference type="Proteomes" id="UP001365542"/>
    </source>
</evidence>
<evidence type="ECO:0000313" key="1">
    <source>
        <dbReference type="EMBL" id="KAK6540746.1"/>
    </source>
</evidence>
<sequence>MSATQSQISRIAICNVTQPLQNAKHTDVQIEDERIQRKVENPSCVGCTGIRQLLVDRLRRTLLNGYLGLPMQRKKQASLEMRLTPKIDAEYILALEKLPIEISDPPPSTGNAGRSESELVWTLNLGSTLLIAPPHCLAPPTPRRDWPVMVKLPFPKARRIFRIEEGSTWSL</sequence>
<gene>
    <name evidence="1" type="ORF">TWF694_008137</name>
</gene>
<accession>A0AAV9XGG0</accession>
<protein>
    <submittedName>
        <fullName evidence="1">Uncharacterized protein</fullName>
    </submittedName>
</protein>